<evidence type="ECO:0000256" key="1">
    <source>
        <dbReference type="SAM" id="MobiDB-lite"/>
    </source>
</evidence>
<dbReference type="HOGENOM" id="CLU_976520_0_0_1"/>
<name>E4UYK2_ARTGP</name>
<dbReference type="RefSeq" id="XP_003172576.1">
    <property type="nucleotide sequence ID" value="XM_003172528.1"/>
</dbReference>
<feature type="compositionally biased region" description="Polar residues" evidence="1">
    <location>
        <begin position="250"/>
        <end position="260"/>
    </location>
</feature>
<keyword evidence="3" id="KW-1185">Reference proteome</keyword>
<organism evidence="3">
    <name type="scientific">Arthroderma gypseum (strain ATCC MYA-4604 / CBS 118893)</name>
    <name type="common">Microsporum gypseum</name>
    <dbReference type="NCBI Taxonomy" id="535722"/>
    <lineage>
        <taxon>Eukaryota</taxon>
        <taxon>Fungi</taxon>
        <taxon>Dikarya</taxon>
        <taxon>Ascomycota</taxon>
        <taxon>Pezizomycotina</taxon>
        <taxon>Eurotiomycetes</taxon>
        <taxon>Eurotiomycetidae</taxon>
        <taxon>Onygenales</taxon>
        <taxon>Arthrodermataceae</taxon>
        <taxon>Nannizzia</taxon>
    </lineage>
</organism>
<evidence type="ECO:0000313" key="3">
    <source>
        <dbReference type="Proteomes" id="UP000002669"/>
    </source>
</evidence>
<feature type="compositionally biased region" description="Basic and acidic residues" evidence="1">
    <location>
        <begin position="38"/>
        <end position="55"/>
    </location>
</feature>
<dbReference type="InParanoid" id="E4UYK2"/>
<feature type="region of interest" description="Disordered" evidence="1">
    <location>
        <begin position="1"/>
        <end position="55"/>
    </location>
</feature>
<protein>
    <submittedName>
        <fullName evidence="2">Uncharacterized protein</fullName>
    </submittedName>
</protein>
<sequence>MVSMSSECHTYTAFNESPESIQRESATVSRQQTVEYDSETKLESESEVEVKESTSRERRLLLTSAAKRGSLVTRGAQRRQGHSNARERQVDSLLSALECKAVGAGGVVVVEGRGRKSKGEKAEDKKKKESFPRVLFGFGGCLMGKVGPSFLKLSFGVSALRLREGCLEEGKGRRRGKRDGRLLCWRVKDAARGDEEDGGWQLCRTVENQLVISANSKRPVLSFAASCCKRTCILRQFLEVSLARETSCASPFGQPTSRSSVGGMHFETAPGRQSLRNPCQGVGQL</sequence>
<proteinExistence type="predicted"/>
<evidence type="ECO:0000313" key="2">
    <source>
        <dbReference type="EMBL" id="EFR02165.1"/>
    </source>
</evidence>
<dbReference type="Proteomes" id="UP000002669">
    <property type="component" value="Unassembled WGS sequence"/>
</dbReference>
<dbReference type="VEuPathDB" id="FungiDB:MGYG_05168"/>
<accession>E4UYK2</accession>
<dbReference type="EMBL" id="DS989825">
    <property type="protein sequence ID" value="EFR02165.1"/>
    <property type="molecule type" value="Genomic_DNA"/>
</dbReference>
<reference evidence="3" key="1">
    <citation type="journal article" date="2012" name="MBio">
        <title>Comparative genome analysis of Trichophyton rubrum and related dermatophytes reveals candidate genes involved in infection.</title>
        <authorList>
            <person name="Martinez D.A."/>
            <person name="Oliver B.G."/>
            <person name="Graeser Y."/>
            <person name="Goldberg J.M."/>
            <person name="Li W."/>
            <person name="Martinez-Rossi N.M."/>
            <person name="Monod M."/>
            <person name="Shelest E."/>
            <person name="Barton R.C."/>
            <person name="Birch E."/>
            <person name="Brakhage A.A."/>
            <person name="Chen Z."/>
            <person name="Gurr S.J."/>
            <person name="Heiman D."/>
            <person name="Heitman J."/>
            <person name="Kosti I."/>
            <person name="Rossi A."/>
            <person name="Saif S."/>
            <person name="Samalova M."/>
            <person name="Saunders C.W."/>
            <person name="Shea T."/>
            <person name="Summerbell R.C."/>
            <person name="Xu J."/>
            <person name="Young S."/>
            <person name="Zeng Q."/>
            <person name="Birren B.W."/>
            <person name="Cuomo C.A."/>
            <person name="White T.C."/>
        </authorList>
    </citation>
    <scope>NUCLEOTIDE SEQUENCE [LARGE SCALE GENOMIC DNA]</scope>
    <source>
        <strain evidence="3">ATCC MYA-4604 / CBS 118893</strain>
    </source>
</reference>
<gene>
    <name evidence="2" type="ORF">MGYG_05168</name>
</gene>
<dbReference type="AlphaFoldDB" id="E4UYK2"/>
<dbReference type="GeneID" id="10027849"/>
<feature type="compositionally biased region" description="Polar residues" evidence="1">
    <location>
        <begin position="1"/>
        <end position="35"/>
    </location>
</feature>
<feature type="region of interest" description="Disordered" evidence="1">
    <location>
        <begin position="250"/>
        <end position="285"/>
    </location>
</feature>